<dbReference type="Proteomes" id="UP000030764">
    <property type="component" value="Unassembled WGS sequence"/>
</dbReference>
<evidence type="ECO:0000313" key="2">
    <source>
        <dbReference type="Proteomes" id="UP000030764"/>
    </source>
</evidence>
<proteinExistence type="predicted"/>
<protein>
    <submittedName>
        <fullName evidence="1">Uncharacterized protein</fullName>
    </submittedName>
</protein>
<dbReference type="EMBL" id="KL363304">
    <property type="protein sequence ID" value="KFD48073.1"/>
    <property type="molecule type" value="Genomic_DNA"/>
</dbReference>
<reference evidence="1 2" key="1">
    <citation type="journal article" date="2014" name="Nat. Genet.">
        <title>Genome and transcriptome of the porcine whipworm Trichuris suis.</title>
        <authorList>
            <person name="Jex A.R."/>
            <person name="Nejsum P."/>
            <person name="Schwarz E.M."/>
            <person name="Hu L."/>
            <person name="Young N.D."/>
            <person name="Hall R.S."/>
            <person name="Korhonen P.K."/>
            <person name="Liao S."/>
            <person name="Thamsborg S."/>
            <person name="Xia J."/>
            <person name="Xu P."/>
            <person name="Wang S."/>
            <person name="Scheerlinck J.P."/>
            <person name="Hofmann A."/>
            <person name="Sternberg P.W."/>
            <person name="Wang J."/>
            <person name="Gasser R.B."/>
        </authorList>
    </citation>
    <scope>NUCLEOTIDE SEQUENCE [LARGE SCALE GENOMIC DNA]</scope>
    <source>
        <strain evidence="1">DCEP-RM93M</strain>
    </source>
</reference>
<dbReference type="AlphaFoldDB" id="A0A085LSX7"/>
<gene>
    <name evidence="1" type="ORF">M513_11016</name>
</gene>
<keyword evidence="2" id="KW-1185">Reference proteome</keyword>
<sequence>MHQDRQFHYLILPCYNGLGEKIKRMGRAIGFEVYFKSAASPRSIVKGDKIRPVPNEELGDIYEIKCACSASYVAGQATLYPTDVTNI</sequence>
<organism evidence="1 2">
    <name type="scientific">Trichuris suis</name>
    <name type="common">pig whipworm</name>
    <dbReference type="NCBI Taxonomy" id="68888"/>
    <lineage>
        <taxon>Eukaryota</taxon>
        <taxon>Metazoa</taxon>
        <taxon>Ecdysozoa</taxon>
        <taxon>Nematoda</taxon>
        <taxon>Enoplea</taxon>
        <taxon>Dorylaimia</taxon>
        <taxon>Trichinellida</taxon>
        <taxon>Trichuridae</taxon>
        <taxon>Trichuris</taxon>
    </lineage>
</organism>
<name>A0A085LSX7_9BILA</name>
<accession>A0A085LSX7</accession>
<evidence type="ECO:0000313" key="1">
    <source>
        <dbReference type="EMBL" id="KFD48073.1"/>
    </source>
</evidence>